<dbReference type="AlphaFoldDB" id="A0A4P8YER8"/>
<protein>
    <submittedName>
        <fullName evidence="1">YshB family small membrane protein</fullName>
    </submittedName>
</protein>
<dbReference type="EMBL" id="CP040428">
    <property type="protein sequence ID" value="QCT19125.1"/>
    <property type="molecule type" value="Genomic_DNA"/>
</dbReference>
<keyword evidence="2" id="KW-1185">Reference proteome</keyword>
<dbReference type="KEGG" id="izh:FEM41_05370"/>
<dbReference type="Proteomes" id="UP000302163">
    <property type="component" value="Chromosome"/>
</dbReference>
<sequence>MLESFINVISSSADVGAAASQSPHAAIAALLCAALFNFLS</sequence>
<accession>A0A4P8YER8</accession>
<evidence type="ECO:0000313" key="2">
    <source>
        <dbReference type="Proteomes" id="UP000302163"/>
    </source>
</evidence>
<dbReference type="InterPro" id="IPR047812">
    <property type="entry name" value="YshB"/>
</dbReference>
<dbReference type="NCBIfam" id="NF033841">
    <property type="entry name" value="small_YshB"/>
    <property type="match status" value="1"/>
</dbReference>
<name>A0A4P8YER8_9ENTR</name>
<dbReference type="RefSeq" id="WP_138095014.1">
    <property type="nucleotide sequence ID" value="NZ_CP040428.1"/>
</dbReference>
<proteinExistence type="predicted"/>
<organism evidence="1 2">
    <name type="scientific">Jejubacter calystegiae</name>
    <dbReference type="NCBI Taxonomy" id="2579935"/>
    <lineage>
        <taxon>Bacteria</taxon>
        <taxon>Pseudomonadati</taxon>
        <taxon>Pseudomonadota</taxon>
        <taxon>Gammaproteobacteria</taxon>
        <taxon>Enterobacterales</taxon>
        <taxon>Enterobacteriaceae</taxon>
        <taxon>Jejubacter</taxon>
    </lineage>
</organism>
<reference evidence="1 2" key="1">
    <citation type="submission" date="2019-05" db="EMBL/GenBank/DDBJ databases">
        <title>Complete genome sequence of Izhakiella calystegiae KSNA2, an endophyte isolated from beach morning glory (Calystegia soldanella).</title>
        <authorList>
            <person name="Jiang L."/>
            <person name="Jeong J.C."/>
            <person name="Kim C.Y."/>
            <person name="Kim D.H."/>
            <person name="Kim S.W."/>
            <person name="Lee j."/>
        </authorList>
    </citation>
    <scope>NUCLEOTIDE SEQUENCE [LARGE SCALE GENOMIC DNA]</scope>
    <source>
        <strain evidence="1 2">KSNA2</strain>
    </source>
</reference>
<evidence type="ECO:0000313" key="1">
    <source>
        <dbReference type="EMBL" id="QCT19125.1"/>
    </source>
</evidence>
<gene>
    <name evidence="1" type="primary">yshB</name>
    <name evidence="1" type="ORF">FEM41_05370</name>
</gene>